<reference evidence="2 3" key="1">
    <citation type="submission" date="2019-10" db="EMBL/GenBank/DDBJ databases">
        <title>Genome sequence of Phaeocystidibacter marisrubri JCM30614 (type strain).</title>
        <authorList>
            <person name="Bowman J.P."/>
        </authorList>
    </citation>
    <scope>NUCLEOTIDE SEQUENCE [LARGE SCALE GENOMIC DNA]</scope>
    <source>
        <strain evidence="2 3">JCM 30614</strain>
    </source>
</reference>
<protein>
    <submittedName>
        <fullName evidence="2">Uncharacterized protein</fullName>
    </submittedName>
</protein>
<keyword evidence="3" id="KW-1185">Reference proteome</keyword>
<dbReference type="Proteomes" id="UP000484164">
    <property type="component" value="Unassembled WGS sequence"/>
</dbReference>
<sequence>MKSTLKLLAVMLLGIFSFQAHSSHVIGGDIQYEYLGNNRYYIKLVIYRQSNGGIQLPANTAVNVVSSTCGVNTSIGVTRTAQYLAQGAWDCITPNATIFAPEVNVYETTTNNPLVLTNRCSDYKLSWNLCCRPPGITNIGTGGASSA</sequence>
<feature type="chain" id="PRO_5026908915" evidence="1">
    <location>
        <begin position="23"/>
        <end position="147"/>
    </location>
</feature>
<dbReference type="RefSeq" id="WP_151694094.1">
    <property type="nucleotide sequence ID" value="NZ_WBVQ01000003.1"/>
</dbReference>
<feature type="signal peptide" evidence="1">
    <location>
        <begin position="1"/>
        <end position="22"/>
    </location>
</feature>
<proteinExistence type="predicted"/>
<feature type="non-terminal residue" evidence="2">
    <location>
        <position position="147"/>
    </location>
</feature>
<evidence type="ECO:0000256" key="1">
    <source>
        <dbReference type="SAM" id="SignalP"/>
    </source>
</evidence>
<evidence type="ECO:0000313" key="2">
    <source>
        <dbReference type="EMBL" id="KAB2815056.1"/>
    </source>
</evidence>
<organism evidence="2 3">
    <name type="scientific">Phaeocystidibacter marisrubri</name>
    <dbReference type="NCBI Taxonomy" id="1577780"/>
    <lineage>
        <taxon>Bacteria</taxon>
        <taxon>Pseudomonadati</taxon>
        <taxon>Bacteroidota</taxon>
        <taxon>Flavobacteriia</taxon>
        <taxon>Flavobacteriales</taxon>
        <taxon>Phaeocystidibacteraceae</taxon>
        <taxon>Phaeocystidibacter</taxon>
    </lineage>
</organism>
<keyword evidence="1" id="KW-0732">Signal</keyword>
<accession>A0A6L3ZBM7</accession>
<gene>
    <name evidence="2" type="ORF">F8C82_13215</name>
</gene>
<dbReference type="AlphaFoldDB" id="A0A6L3ZBM7"/>
<evidence type="ECO:0000313" key="3">
    <source>
        <dbReference type="Proteomes" id="UP000484164"/>
    </source>
</evidence>
<comment type="caution">
    <text evidence="2">The sequence shown here is derived from an EMBL/GenBank/DDBJ whole genome shotgun (WGS) entry which is preliminary data.</text>
</comment>
<name>A0A6L3ZBM7_9FLAO</name>
<dbReference type="EMBL" id="WBVQ01000003">
    <property type="protein sequence ID" value="KAB2815056.1"/>
    <property type="molecule type" value="Genomic_DNA"/>
</dbReference>